<comment type="caution">
    <text evidence="4">The sequence shown here is derived from an EMBL/GenBank/DDBJ whole genome shotgun (WGS) entry which is preliminary data.</text>
</comment>
<evidence type="ECO:0000256" key="2">
    <source>
        <dbReference type="SAM" id="MobiDB-lite"/>
    </source>
</evidence>
<gene>
    <name evidence="4" type="ORF">QBC34DRAFT_404373</name>
</gene>
<dbReference type="Gene3D" id="3.20.20.100">
    <property type="entry name" value="NADP-dependent oxidoreductase domain"/>
    <property type="match status" value="1"/>
</dbReference>
<feature type="compositionally biased region" description="Basic and acidic residues" evidence="2">
    <location>
        <begin position="388"/>
        <end position="398"/>
    </location>
</feature>
<dbReference type="InterPro" id="IPR036812">
    <property type="entry name" value="NAD(P)_OxRdtase_dom_sf"/>
</dbReference>
<dbReference type="EMBL" id="MU865936">
    <property type="protein sequence ID" value="KAK4449572.1"/>
    <property type="molecule type" value="Genomic_DNA"/>
</dbReference>
<reference evidence="4" key="2">
    <citation type="submission" date="2023-05" db="EMBL/GenBank/DDBJ databases">
        <authorList>
            <consortium name="Lawrence Berkeley National Laboratory"/>
            <person name="Steindorff A."/>
            <person name="Hensen N."/>
            <person name="Bonometti L."/>
            <person name="Westerberg I."/>
            <person name="Brannstrom I.O."/>
            <person name="Guillou S."/>
            <person name="Cros-Aarteil S."/>
            <person name="Calhoun S."/>
            <person name="Haridas S."/>
            <person name="Kuo A."/>
            <person name="Mondo S."/>
            <person name="Pangilinan J."/>
            <person name="Riley R."/>
            <person name="Labutti K."/>
            <person name="Andreopoulos B."/>
            <person name="Lipzen A."/>
            <person name="Chen C."/>
            <person name="Yanf M."/>
            <person name="Daum C."/>
            <person name="Ng V."/>
            <person name="Clum A."/>
            <person name="Ohm R."/>
            <person name="Martin F."/>
            <person name="Silar P."/>
            <person name="Natvig D."/>
            <person name="Lalanne C."/>
            <person name="Gautier V."/>
            <person name="Ament-Velasquez S.L."/>
            <person name="Kruys A."/>
            <person name="Hutchinson M.I."/>
            <person name="Powell A.J."/>
            <person name="Barry K."/>
            <person name="Miller A.N."/>
            <person name="Grigoriev I.V."/>
            <person name="Debuchy R."/>
            <person name="Gladieux P."/>
            <person name="Thoren M.H."/>
            <person name="Johannesson H."/>
        </authorList>
    </citation>
    <scope>NUCLEOTIDE SEQUENCE</scope>
    <source>
        <strain evidence="4">PSN243</strain>
    </source>
</reference>
<dbReference type="Proteomes" id="UP001321760">
    <property type="component" value="Unassembled WGS sequence"/>
</dbReference>
<name>A0AAV9GQ62_9PEZI</name>
<accession>A0AAV9GQ62</accession>
<feature type="region of interest" description="Disordered" evidence="2">
    <location>
        <begin position="1"/>
        <end position="21"/>
    </location>
</feature>
<keyword evidence="5" id="KW-1185">Reference proteome</keyword>
<dbReference type="AlphaFoldDB" id="A0AAV9GQ62"/>
<feature type="domain" description="NADP-dependent oxidoreductase" evidence="3">
    <location>
        <begin position="28"/>
        <end position="332"/>
    </location>
</feature>
<keyword evidence="1" id="KW-0560">Oxidoreductase</keyword>
<feature type="region of interest" description="Disordered" evidence="2">
    <location>
        <begin position="383"/>
        <end position="411"/>
    </location>
</feature>
<evidence type="ECO:0000256" key="1">
    <source>
        <dbReference type="ARBA" id="ARBA00023002"/>
    </source>
</evidence>
<dbReference type="InterPro" id="IPR023210">
    <property type="entry name" value="NADP_OxRdtase_dom"/>
</dbReference>
<reference evidence="4" key="1">
    <citation type="journal article" date="2023" name="Mol. Phylogenet. Evol.">
        <title>Genome-scale phylogeny and comparative genomics of the fungal order Sordariales.</title>
        <authorList>
            <person name="Hensen N."/>
            <person name="Bonometti L."/>
            <person name="Westerberg I."/>
            <person name="Brannstrom I.O."/>
            <person name="Guillou S."/>
            <person name="Cros-Aarteil S."/>
            <person name="Calhoun S."/>
            <person name="Haridas S."/>
            <person name="Kuo A."/>
            <person name="Mondo S."/>
            <person name="Pangilinan J."/>
            <person name="Riley R."/>
            <person name="LaButti K."/>
            <person name="Andreopoulos B."/>
            <person name="Lipzen A."/>
            <person name="Chen C."/>
            <person name="Yan M."/>
            <person name="Daum C."/>
            <person name="Ng V."/>
            <person name="Clum A."/>
            <person name="Steindorff A."/>
            <person name="Ohm R.A."/>
            <person name="Martin F."/>
            <person name="Silar P."/>
            <person name="Natvig D.O."/>
            <person name="Lalanne C."/>
            <person name="Gautier V."/>
            <person name="Ament-Velasquez S.L."/>
            <person name="Kruys A."/>
            <person name="Hutchinson M.I."/>
            <person name="Powell A.J."/>
            <person name="Barry K."/>
            <person name="Miller A.N."/>
            <person name="Grigoriev I.V."/>
            <person name="Debuchy R."/>
            <person name="Gladieux P."/>
            <person name="Hiltunen Thoren M."/>
            <person name="Johannesson H."/>
        </authorList>
    </citation>
    <scope>NUCLEOTIDE SEQUENCE</scope>
    <source>
        <strain evidence="4">PSN243</strain>
    </source>
</reference>
<protein>
    <submittedName>
        <fullName evidence="4">Aldo/keto reductase family-domain-containing protein</fullName>
    </submittedName>
</protein>
<feature type="region of interest" description="Disordered" evidence="2">
    <location>
        <begin position="241"/>
        <end position="262"/>
    </location>
</feature>
<dbReference type="GO" id="GO:0045290">
    <property type="term" value="F:D-arabinose 1-dehydrogenase [NAD(P)+] activity"/>
    <property type="evidence" value="ECO:0007669"/>
    <property type="project" value="InterPro"/>
</dbReference>
<dbReference type="InterPro" id="IPR044480">
    <property type="entry name" value="Ara2-like"/>
</dbReference>
<evidence type="ECO:0000313" key="4">
    <source>
        <dbReference type="EMBL" id="KAK4449572.1"/>
    </source>
</evidence>
<evidence type="ECO:0000313" key="5">
    <source>
        <dbReference type="Proteomes" id="UP001321760"/>
    </source>
</evidence>
<evidence type="ECO:0000259" key="3">
    <source>
        <dbReference type="Pfam" id="PF00248"/>
    </source>
</evidence>
<organism evidence="4 5">
    <name type="scientific">Podospora aff. communis PSN243</name>
    <dbReference type="NCBI Taxonomy" id="3040156"/>
    <lineage>
        <taxon>Eukaryota</taxon>
        <taxon>Fungi</taxon>
        <taxon>Dikarya</taxon>
        <taxon>Ascomycota</taxon>
        <taxon>Pezizomycotina</taxon>
        <taxon>Sordariomycetes</taxon>
        <taxon>Sordariomycetidae</taxon>
        <taxon>Sordariales</taxon>
        <taxon>Podosporaceae</taxon>
        <taxon>Podospora</taxon>
    </lineage>
</organism>
<dbReference type="InterPro" id="IPR020471">
    <property type="entry name" value="AKR"/>
</dbReference>
<dbReference type="PANTHER" id="PTHR42686:SF1">
    <property type="entry name" value="GH17980P-RELATED"/>
    <property type="match status" value="1"/>
</dbReference>
<dbReference type="PANTHER" id="PTHR42686">
    <property type="entry name" value="GH17980P-RELATED"/>
    <property type="match status" value="1"/>
</dbReference>
<proteinExistence type="predicted"/>
<dbReference type="GO" id="GO:0005829">
    <property type="term" value="C:cytosol"/>
    <property type="evidence" value="ECO:0007669"/>
    <property type="project" value="TreeGrafter"/>
</dbReference>
<dbReference type="CDD" id="cd19164">
    <property type="entry name" value="AKR_ARA2"/>
    <property type="match status" value="1"/>
</dbReference>
<dbReference type="Pfam" id="PF00248">
    <property type="entry name" value="Aldo_ket_red"/>
    <property type="match status" value="1"/>
</dbReference>
<dbReference type="SUPFAM" id="SSF51430">
    <property type="entry name" value="NAD(P)-linked oxidoreductase"/>
    <property type="match status" value="1"/>
</dbReference>
<dbReference type="GO" id="GO:0070485">
    <property type="term" value="P:dehydro-D-arabinono-1,4-lactone biosynthetic process"/>
    <property type="evidence" value="ECO:0007669"/>
    <property type="project" value="TreeGrafter"/>
</dbReference>
<sequence length="411" mass="44582">MSTATPAPAPGATSGAAPRPPLRTVLPPLILGTATFNHQYVSDPLSMPYTSIVSAALTHGITAFDTSPYYGPSETLLGTALSSLPDVPRTAYTLITKAGRIAPTEFDYSPSWIRYSVLRSLSRLHTSHLDLVYTHDAEFVSPAEVLVAVRELRRLRDEEGLLRYVGVSGFPVDTLAELAEMVLRETGEPLDAVLSYGHYTIQNQRLASGERSPLARLREAGVDVVLNASILGMGLLTSKGIPADPEPGSEESKSPLGKWHPSPAELRVTCKKLARIAEAEGERLESVAIRWSLEEWARVGAAVGVETATGQRVGGTVCGVSSIEELEETVKEWREVRSGLGNASDGERSGSPRREKVLRLVRDQMWPALGQWKDYVWESGGPNFVNTRRPEDRGRVPEDGIIAAHESKAGK</sequence>